<sequence length="151" mass="16293">MLGTLEPSHNTDWKSVVGPLVHAYARDSLPVDETDVPGTVDNVQVCDRYVTNTTMNSLDTGTDEVDTSDEEDYTLEATESPLPDDCTGGAEHVHGDTVEQSPLVSVLIDHPATPVHVENVDMDEPVHIGVYMDVLSDDETPVETPCACTKA</sequence>
<keyword evidence="2" id="KW-1185">Reference proteome</keyword>
<organism evidence="1 2">
    <name type="scientific">Paralvinella palmiformis</name>
    <dbReference type="NCBI Taxonomy" id="53620"/>
    <lineage>
        <taxon>Eukaryota</taxon>
        <taxon>Metazoa</taxon>
        <taxon>Spiralia</taxon>
        <taxon>Lophotrochozoa</taxon>
        <taxon>Annelida</taxon>
        <taxon>Polychaeta</taxon>
        <taxon>Sedentaria</taxon>
        <taxon>Canalipalpata</taxon>
        <taxon>Terebellida</taxon>
        <taxon>Terebelliformia</taxon>
        <taxon>Alvinellidae</taxon>
        <taxon>Paralvinella</taxon>
    </lineage>
</organism>
<evidence type="ECO:0000313" key="1">
    <source>
        <dbReference type="EMBL" id="KAK2155258.1"/>
    </source>
</evidence>
<dbReference type="Proteomes" id="UP001208570">
    <property type="component" value="Unassembled WGS sequence"/>
</dbReference>
<dbReference type="AlphaFoldDB" id="A0AAD9N4L9"/>
<accession>A0AAD9N4L9</accession>
<reference evidence="1" key="1">
    <citation type="journal article" date="2023" name="Mol. Biol. Evol.">
        <title>Third-Generation Sequencing Reveals the Adaptive Role of the Epigenome in Three Deep-Sea Polychaetes.</title>
        <authorList>
            <person name="Perez M."/>
            <person name="Aroh O."/>
            <person name="Sun Y."/>
            <person name="Lan Y."/>
            <person name="Juniper S.K."/>
            <person name="Young C.R."/>
            <person name="Angers B."/>
            <person name="Qian P.Y."/>
        </authorList>
    </citation>
    <scope>NUCLEOTIDE SEQUENCE</scope>
    <source>
        <strain evidence="1">P08H-3</strain>
    </source>
</reference>
<comment type="caution">
    <text evidence="1">The sequence shown here is derived from an EMBL/GenBank/DDBJ whole genome shotgun (WGS) entry which is preliminary data.</text>
</comment>
<gene>
    <name evidence="1" type="ORF">LSH36_244g00012</name>
</gene>
<name>A0AAD9N4L9_9ANNE</name>
<protein>
    <submittedName>
        <fullName evidence="1">Uncharacterized protein</fullName>
    </submittedName>
</protein>
<dbReference type="EMBL" id="JAODUP010000244">
    <property type="protein sequence ID" value="KAK2155258.1"/>
    <property type="molecule type" value="Genomic_DNA"/>
</dbReference>
<proteinExistence type="predicted"/>
<evidence type="ECO:0000313" key="2">
    <source>
        <dbReference type="Proteomes" id="UP001208570"/>
    </source>
</evidence>